<dbReference type="KEGG" id="led:BBK82_43150"/>
<dbReference type="Proteomes" id="UP000093053">
    <property type="component" value="Chromosome"/>
</dbReference>
<gene>
    <name evidence="2" type="ORF">BBK82_43150</name>
</gene>
<dbReference type="STRING" id="1586287.BBK82_43150"/>
<feature type="transmembrane region" description="Helical" evidence="1">
    <location>
        <begin position="122"/>
        <end position="144"/>
    </location>
</feature>
<dbReference type="AlphaFoldDB" id="A0A1B2HVG4"/>
<keyword evidence="3" id="KW-1185">Reference proteome</keyword>
<keyword evidence="1" id="KW-1133">Transmembrane helix</keyword>
<evidence type="ECO:0000313" key="3">
    <source>
        <dbReference type="Proteomes" id="UP000093053"/>
    </source>
</evidence>
<proteinExistence type="predicted"/>
<keyword evidence="1" id="KW-0812">Transmembrane</keyword>
<dbReference type="RefSeq" id="WP_065920075.1">
    <property type="nucleotide sequence ID" value="NZ_CP016793.1"/>
</dbReference>
<name>A0A1B2HVG4_9PSEU</name>
<keyword evidence="1" id="KW-0472">Membrane</keyword>
<dbReference type="EMBL" id="CP016793">
    <property type="protein sequence ID" value="ANZ41740.1"/>
    <property type="molecule type" value="Genomic_DNA"/>
</dbReference>
<feature type="transmembrane region" description="Helical" evidence="1">
    <location>
        <begin position="89"/>
        <end position="110"/>
    </location>
</feature>
<reference evidence="2 3" key="1">
    <citation type="submission" date="2016-07" db="EMBL/GenBank/DDBJ databases">
        <title>Complete genome sequence of the Lentzea guizhouensis DHS C013.</title>
        <authorList>
            <person name="Cao C."/>
        </authorList>
    </citation>
    <scope>NUCLEOTIDE SEQUENCE [LARGE SCALE GENOMIC DNA]</scope>
    <source>
        <strain evidence="2 3">DHS C013</strain>
    </source>
</reference>
<accession>A0A1B2HVG4</accession>
<organism evidence="2 3">
    <name type="scientific">Lentzea guizhouensis</name>
    <dbReference type="NCBI Taxonomy" id="1586287"/>
    <lineage>
        <taxon>Bacteria</taxon>
        <taxon>Bacillati</taxon>
        <taxon>Actinomycetota</taxon>
        <taxon>Actinomycetes</taxon>
        <taxon>Pseudonocardiales</taxon>
        <taxon>Pseudonocardiaceae</taxon>
        <taxon>Lentzea</taxon>
    </lineage>
</organism>
<evidence type="ECO:0000313" key="2">
    <source>
        <dbReference type="EMBL" id="ANZ41740.1"/>
    </source>
</evidence>
<dbReference type="OrthoDB" id="3380858at2"/>
<sequence length="159" mass="16618">MHENVSADDAARALDEISRRTEQVIEKTLVPNWFWWAVAALNVGLTAAVESGEPVVIGTGVTLFVLGISGVAGSLAIKTLRHAQVRNTLLGLRGALAVAGFILGIAAVTLPTAFALEAADVPYASIIATALAGVIMVIGGPMLMKYVRRTMRTHGASRA</sequence>
<feature type="transmembrane region" description="Helical" evidence="1">
    <location>
        <begin position="55"/>
        <end position="77"/>
    </location>
</feature>
<feature type="transmembrane region" description="Helical" evidence="1">
    <location>
        <begin position="29"/>
        <end position="49"/>
    </location>
</feature>
<protein>
    <submittedName>
        <fullName evidence="2">Uncharacterized protein</fullName>
    </submittedName>
</protein>
<evidence type="ECO:0000256" key="1">
    <source>
        <dbReference type="SAM" id="Phobius"/>
    </source>
</evidence>